<dbReference type="SUPFAM" id="SSF55785">
    <property type="entry name" value="PYP-like sensor domain (PAS domain)"/>
    <property type="match status" value="2"/>
</dbReference>
<dbReference type="EMBL" id="LDJH01000001">
    <property type="protein sequence ID" value="KRG61046.1"/>
    <property type="molecule type" value="Genomic_DNA"/>
</dbReference>
<sequence>MPGQQAYKQQMRVVASAGAVVAVVLAAAFALMLGVDRQVRLSSMQRQASLQAQSTHQLLRQRLDSTQRAMTSVHNQMLQLQQVLGSTALQRPLLEQILEQTAGRNPEMVDWSVVDDSGQLLAGSRGDPDFYDWAIPANLMGDSALYIGPLQARSDNSWQLPLALRIDAGRWLLARLRGSQMQALVADDLLGAGGVQLLLDRAGLVLADSRGPRLLGRELGYWSQPRAQYPQALHGQQVFADEVVRIVAVMHTPQLPLTVVTARARDEALVGWWRYVAGALLIYLIYLIGVAYLLYAIRNAHLQQQRLAKEIRAGSAELALANKIGRVSTWTANAQTLHWGHSAAQVFGLDRNSAPLSEVFERVHHLDVSIVRRSWQLAWAGEQPLDLMFRLVFPGGVIRWLSVRGERVADGSGYMTGAAVDVTERVQAQERAREAERQFRILFERNPVPFWLFDLDTLRFLEINQAAVERYGYSRDELLAMTVLDIRPPEDWAELRETISLIQRGVLRESRVRTHQRKDGSLLSVQEQTARLEFAGHDACLVLAVDVTERLAYERDLAYRASHHPETGLLTRRALADTLDMRDRPYAIAHVQLRGLQLVGDTLGQDIGEQVLRTVAARLGGLAGRYGLLAYQPGEDFILAIKGRYDLEHVLEHLAEVVSEPIRGPESFHQLQAHIGVDSCTDNRLPADTVMARAAQAAHAARADGVLIKYYDEAVAQRLTARLHMAARIHSAIEQGEFELYFQPICRASDTRPVMLEALLRWPQADGSSIMPGEFISLAEDTGQMIALGRWVIRAAARAQRVLANAGWREVSVAVNVSAVQFFNDDLVGEFSRACEDAGIPTQALQVELTESGLMRDPERGLQTMQRLHERGIKIALDDFGTGFSSMSYLQHLPLDALKIDRSFVADVETNPRNAAICRALLSLGHSLELEVIAEGVETEGQRQWLQAHDCDQLQGYLLSRPMSLDDVLQWLATLTARG</sequence>
<dbReference type="InterPro" id="IPR013655">
    <property type="entry name" value="PAS_fold_3"/>
</dbReference>
<dbReference type="InterPro" id="IPR043128">
    <property type="entry name" value="Rev_trsase/Diguanyl_cyclase"/>
</dbReference>
<organism evidence="5 6">
    <name type="scientific">Stenotrophomonas koreensis</name>
    <dbReference type="NCBI Taxonomy" id="266128"/>
    <lineage>
        <taxon>Bacteria</taxon>
        <taxon>Pseudomonadati</taxon>
        <taxon>Pseudomonadota</taxon>
        <taxon>Gammaproteobacteria</taxon>
        <taxon>Lysobacterales</taxon>
        <taxon>Lysobacteraceae</taxon>
        <taxon>Stenotrophomonas</taxon>
    </lineage>
</organism>
<dbReference type="InterPro" id="IPR029787">
    <property type="entry name" value="Nucleotide_cyclase"/>
</dbReference>
<dbReference type="Pfam" id="PF08447">
    <property type="entry name" value="PAS_3"/>
    <property type="match status" value="1"/>
</dbReference>
<dbReference type="PROSITE" id="PS50112">
    <property type="entry name" value="PAS"/>
    <property type="match status" value="1"/>
</dbReference>
<name>A0A0R0BV36_9GAMM</name>
<dbReference type="SMART" id="SM00267">
    <property type="entry name" value="GGDEF"/>
    <property type="match status" value="1"/>
</dbReference>
<feature type="domain" description="GGDEF" evidence="4">
    <location>
        <begin position="584"/>
        <end position="713"/>
    </location>
</feature>
<dbReference type="Pfam" id="PF00563">
    <property type="entry name" value="EAL"/>
    <property type="match status" value="1"/>
</dbReference>
<reference evidence="5 6" key="1">
    <citation type="submission" date="2015-05" db="EMBL/GenBank/DDBJ databases">
        <title>Genome sequencing and analysis of members of genus Stenotrophomonas.</title>
        <authorList>
            <person name="Patil P.P."/>
            <person name="Midha S."/>
            <person name="Patil P.B."/>
        </authorList>
    </citation>
    <scope>NUCLEOTIDE SEQUENCE [LARGE SCALE GENOMIC DNA]</scope>
    <source>
        <strain evidence="5 6">DSM 17805</strain>
    </source>
</reference>
<dbReference type="Pfam" id="PF00990">
    <property type="entry name" value="GGDEF"/>
    <property type="match status" value="1"/>
</dbReference>
<dbReference type="PANTHER" id="PTHR44757">
    <property type="entry name" value="DIGUANYLATE CYCLASE DGCP"/>
    <property type="match status" value="1"/>
</dbReference>
<dbReference type="CDD" id="cd01948">
    <property type="entry name" value="EAL"/>
    <property type="match status" value="1"/>
</dbReference>
<dbReference type="InterPro" id="IPR052155">
    <property type="entry name" value="Biofilm_reg_signaling"/>
</dbReference>
<dbReference type="PATRIC" id="fig|266128.3.peg.40"/>
<dbReference type="OrthoDB" id="197861at2"/>
<dbReference type="PROSITE" id="PS50887">
    <property type="entry name" value="GGDEF"/>
    <property type="match status" value="1"/>
</dbReference>
<comment type="caution">
    <text evidence="5">The sequence shown here is derived from an EMBL/GenBank/DDBJ whole genome shotgun (WGS) entry which is preliminary data.</text>
</comment>
<dbReference type="RefSeq" id="WP_057661951.1">
    <property type="nucleotide sequence ID" value="NZ_LDJH01000001.1"/>
</dbReference>
<evidence type="ECO:0000259" key="3">
    <source>
        <dbReference type="PROSITE" id="PS50883"/>
    </source>
</evidence>
<dbReference type="CDD" id="cd18773">
    <property type="entry name" value="PDC1_HK_sensor"/>
    <property type="match status" value="1"/>
</dbReference>
<keyword evidence="1" id="KW-1133">Transmembrane helix</keyword>
<accession>A0A0R0BV36</accession>
<dbReference type="SUPFAM" id="SSF141868">
    <property type="entry name" value="EAL domain-like"/>
    <property type="match status" value="1"/>
</dbReference>
<protein>
    <recommendedName>
        <fullName evidence="7">Diguanylate cyclase</fullName>
    </recommendedName>
</protein>
<dbReference type="InterPro" id="IPR000014">
    <property type="entry name" value="PAS"/>
</dbReference>
<evidence type="ECO:0000256" key="1">
    <source>
        <dbReference type="SAM" id="Phobius"/>
    </source>
</evidence>
<dbReference type="Proteomes" id="UP000051254">
    <property type="component" value="Unassembled WGS sequence"/>
</dbReference>
<evidence type="ECO:0000313" key="5">
    <source>
        <dbReference type="EMBL" id="KRG61046.1"/>
    </source>
</evidence>
<dbReference type="PROSITE" id="PS50883">
    <property type="entry name" value="EAL"/>
    <property type="match status" value="1"/>
</dbReference>
<dbReference type="InterPro" id="IPR035965">
    <property type="entry name" value="PAS-like_dom_sf"/>
</dbReference>
<dbReference type="Gene3D" id="3.30.450.20">
    <property type="entry name" value="PAS domain"/>
    <property type="match status" value="3"/>
</dbReference>
<keyword evidence="6" id="KW-1185">Reference proteome</keyword>
<dbReference type="SMART" id="SM00091">
    <property type="entry name" value="PAS"/>
    <property type="match status" value="1"/>
</dbReference>
<feature type="domain" description="PAS" evidence="2">
    <location>
        <begin position="435"/>
        <end position="509"/>
    </location>
</feature>
<keyword evidence="1" id="KW-0812">Transmembrane</keyword>
<dbReference type="InterPro" id="IPR035919">
    <property type="entry name" value="EAL_sf"/>
</dbReference>
<evidence type="ECO:0008006" key="7">
    <source>
        <dbReference type="Google" id="ProtNLM"/>
    </source>
</evidence>
<dbReference type="InterPro" id="IPR000160">
    <property type="entry name" value="GGDEF_dom"/>
</dbReference>
<evidence type="ECO:0000259" key="4">
    <source>
        <dbReference type="PROSITE" id="PS50887"/>
    </source>
</evidence>
<evidence type="ECO:0000313" key="6">
    <source>
        <dbReference type="Proteomes" id="UP000051254"/>
    </source>
</evidence>
<keyword evidence="1" id="KW-0472">Membrane</keyword>
<dbReference type="SUPFAM" id="SSF55073">
    <property type="entry name" value="Nucleotide cyclase"/>
    <property type="match status" value="1"/>
</dbReference>
<dbReference type="InterPro" id="IPR001633">
    <property type="entry name" value="EAL_dom"/>
</dbReference>
<dbReference type="SMART" id="SM00052">
    <property type="entry name" value="EAL"/>
    <property type="match status" value="1"/>
</dbReference>
<dbReference type="AlphaFoldDB" id="A0A0R0BV36"/>
<proteinExistence type="predicted"/>
<feature type="transmembrane region" description="Helical" evidence="1">
    <location>
        <begin position="272"/>
        <end position="295"/>
    </location>
</feature>
<dbReference type="NCBIfam" id="TIGR00229">
    <property type="entry name" value="sensory_box"/>
    <property type="match status" value="1"/>
</dbReference>
<dbReference type="STRING" id="266128.ABB25_00185"/>
<gene>
    <name evidence="5" type="ORF">ABB25_00185</name>
</gene>
<dbReference type="Gene3D" id="3.30.70.270">
    <property type="match status" value="1"/>
</dbReference>
<evidence type="ECO:0000259" key="2">
    <source>
        <dbReference type="PROSITE" id="PS50112"/>
    </source>
</evidence>
<dbReference type="PANTHER" id="PTHR44757:SF2">
    <property type="entry name" value="BIOFILM ARCHITECTURE MAINTENANCE PROTEIN MBAA"/>
    <property type="match status" value="1"/>
</dbReference>
<feature type="transmembrane region" description="Helical" evidence="1">
    <location>
        <begin position="12"/>
        <end position="35"/>
    </location>
</feature>
<dbReference type="Gene3D" id="3.20.20.450">
    <property type="entry name" value="EAL domain"/>
    <property type="match status" value="1"/>
</dbReference>
<feature type="domain" description="EAL" evidence="3">
    <location>
        <begin position="722"/>
        <end position="976"/>
    </location>
</feature>
<dbReference type="CDD" id="cd00130">
    <property type="entry name" value="PAS"/>
    <property type="match status" value="1"/>
</dbReference>
<dbReference type="Pfam" id="PF13188">
    <property type="entry name" value="PAS_8"/>
    <property type="match status" value="1"/>
</dbReference>